<keyword evidence="9" id="KW-0472">Membrane</keyword>
<keyword evidence="12" id="KW-1185">Reference proteome</keyword>
<keyword evidence="4" id="KW-0808">Transferase</keyword>
<keyword evidence="7" id="KW-1133">Transmembrane helix</keyword>
<proteinExistence type="inferred from homology"/>
<organism evidence="12 13">
    <name type="scientific">Meloidogyne hapla</name>
    <name type="common">Root-knot nematode worm</name>
    <dbReference type="NCBI Taxonomy" id="6305"/>
    <lineage>
        <taxon>Eukaryota</taxon>
        <taxon>Metazoa</taxon>
        <taxon>Ecdysozoa</taxon>
        <taxon>Nematoda</taxon>
        <taxon>Chromadorea</taxon>
        <taxon>Rhabditida</taxon>
        <taxon>Tylenchina</taxon>
        <taxon>Tylenchomorpha</taxon>
        <taxon>Tylenchoidea</taxon>
        <taxon>Meloidogynidae</taxon>
        <taxon>Meloidogyninae</taxon>
        <taxon>Meloidogyne</taxon>
    </lineage>
</organism>
<keyword evidence="6" id="KW-0735">Signal-anchor</keyword>
<evidence type="ECO:0000256" key="7">
    <source>
        <dbReference type="ARBA" id="ARBA00022989"/>
    </source>
</evidence>
<dbReference type="InterPro" id="IPR002659">
    <property type="entry name" value="Glyco_trans_31"/>
</dbReference>
<dbReference type="PANTHER" id="PTHR11214">
    <property type="entry name" value="BETA-1,3-N-ACETYLGLUCOSAMINYLTRANSFERASE"/>
    <property type="match status" value="1"/>
</dbReference>
<evidence type="ECO:0000256" key="9">
    <source>
        <dbReference type="ARBA" id="ARBA00023136"/>
    </source>
</evidence>
<accession>A0A1I8B0C7</accession>
<evidence type="ECO:0000256" key="8">
    <source>
        <dbReference type="ARBA" id="ARBA00023034"/>
    </source>
</evidence>
<evidence type="ECO:0000256" key="6">
    <source>
        <dbReference type="ARBA" id="ARBA00022968"/>
    </source>
</evidence>
<dbReference type="WBParaSite" id="MhA1_Contig1201.frz3.fgene1">
    <property type="protein sequence ID" value="MhA1_Contig1201.frz3.fgene1"/>
    <property type="gene ID" value="MhA1_Contig1201.frz3.fgene1"/>
</dbReference>
<keyword evidence="5" id="KW-0812">Transmembrane</keyword>
<dbReference type="GO" id="GO:0003676">
    <property type="term" value="F:nucleic acid binding"/>
    <property type="evidence" value="ECO:0007669"/>
    <property type="project" value="InterPro"/>
</dbReference>
<dbReference type="Proteomes" id="UP000095281">
    <property type="component" value="Unplaced"/>
</dbReference>
<comment type="subcellular location">
    <subcellularLocation>
        <location evidence="1">Golgi apparatus membrane</location>
        <topology evidence="1">Single-pass type II membrane protein</topology>
    </subcellularLocation>
</comment>
<feature type="domain" description="DDE-1" evidence="11">
    <location>
        <begin position="487"/>
        <end position="600"/>
    </location>
</feature>
<dbReference type="PANTHER" id="PTHR11214:SF314">
    <property type="entry name" value="HEXOSYLTRANSFERASE"/>
    <property type="match status" value="1"/>
</dbReference>
<dbReference type="Pfam" id="PF03184">
    <property type="entry name" value="DDE_1"/>
    <property type="match status" value="1"/>
</dbReference>
<evidence type="ECO:0000256" key="2">
    <source>
        <dbReference type="ARBA" id="ARBA00008661"/>
    </source>
</evidence>
<evidence type="ECO:0000256" key="5">
    <source>
        <dbReference type="ARBA" id="ARBA00022692"/>
    </source>
</evidence>
<evidence type="ECO:0000256" key="3">
    <source>
        <dbReference type="ARBA" id="ARBA00022676"/>
    </source>
</evidence>
<evidence type="ECO:0000256" key="4">
    <source>
        <dbReference type="ARBA" id="ARBA00022679"/>
    </source>
</evidence>
<feature type="chain" id="PRO_5009315312" evidence="10">
    <location>
        <begin position="19"/>
        <end position="692"/>
    </location>
</feature>
<dbReference type="AlphaFoldDB" id="A0A1I8B0C7"/>
<feature type="signal peptide" evidence="10">
    <location>
        <begin position="1"/>
        <end position="18"/>
    </location>
</feature>
<dbReference type="GO" id="GO:0000139">
    <property type="term" value="C:Golgi membrane"/>
    <property type="evidence" value="ECO:0007669"/>
    <property type="project" value="UniProtKB-SubCell"/>
</dbReference>
<comment type="similarity">
    <text evidence="2">Belongs to the glycosyltransferase 31 family.</text>
</comment>
<evidence type="ECO:0000256" key="1">
    <source>
        <dbReference type="ARBA" id="ARBA00004323"/>
    </source>
</evidence>
<evidence type="ECO:0000313" key="13">
    <source>
        <dbReference type="WBParaSite" id="MhA1_Contig1201.frz3.fgene1"/>
    </source>
</evidence>
<keyword evidence="3" id="KW-0328">Glycosyltransferase</keyword>
<reference evidence="13" key="1">
    <citation type="submission" date="2016-11" db="UniProtKB">
        <authorList>
            <consortium name="WormBaseParasite"/>
        </authorList>
    </citation>
    <scope>IDENTIFICATION</scope>
</reference>
<dbReference type="Pfam" id="PF01762">
    <property type="entry name" value="Galactosyl_T"/>
    <property type="match status" value="1"/>
</dbReference>
<keyword evidence="8" id="KW-0333">Golgi apparatus</keyword>
<evidence type="ECO:0000313" key="12">
    <source>
        <dbReference type="Proteomes" id="UP000095281"/>
    </source>
</evidence>
<dbReference type="GO" id="GO:0006493">
    <property type="term" value="P:protein O-linked glycosylation"/>
    <property type="evidence" value="ECO:0007669"/>
    <property type="project" value="TreeGrafter"/>
</dbReference>
<name>A0A1I8B0C7_MELHA</name>
<protein>
    <submittedName>
        <fullName evidence="13">DDE-1 domain-containing protein</fullName>
    </submittedName>
</protein>
<evidence type="ECO:0000259" key="11">
    <source>
        <dbReference type="Pfam" id="PF03184"/>
    </source>
</evidence>
<keyword evidence="10" id="KW-0732">Signal</keyword>
<dbReference type="Gene3D" id="3.90.550.50">
    <property type="match status" value="1"/>
</dbReference>
<dbReference type="GO" id="GO:0016758">
    <property type="term" value="F:hexosyltransferase activity"/>
    <property type="evidence" value="ECO:0007669"/>
    <property type="project" value="InterPro"/>
</dbReference>
<sequence length="692" mass="80573">MFLLFSILILFYSNKINGVETNEDIKIKNMTICENLDLINNIWNNCKGLIFCYPISSTKIDWKFNKIFEIDNNTLYNNKCNELAIIKNESFNGMEIKSNLFLKRLNGSLHLKNVSINKIIEFLFDCVKLYKTTKEKINNSSQTDQKYRNEENEEKGQFPYINDFVGILALKMQINFNSLGKPNELIVNKNILNKIVEKCPKYMIELVKYQLFTITFKNKQIKYYIEKPKAPLCTDKTKILIMIPIRRNSFNLRNEIRNTYLNESFEGRVKARFIIADPHDSLTIEEQKIIFEEQNKYKDMIVINGFDDIYTNLHLKVMAAFQWNKEFCSNADWTLKIDDDMSVNISRLNFWIDNKFKNELRKNNATIFGRIYRNSLRMADMLCCTCNTPTSGAHLCKICQKPCHAIEPCAISCGEEGFGTNEAFFVCKRSGTNDFILYVQRLWDKNNFTHVYAADETAISLDPEGGLCVAEKGSKSVTVLSTGHEKTHITVMLTARTDGFKLRPFILLPRKRPIPEIEKRFKNKLILVWCGRNWMDDELTSKYLEEVFGNYLFGSRLLIWDSFRAHISKETKETLRRLAIHTAVIPGGTTKYIQVMLTGIGEFILGNLCIFFFLQIHWDSIGEFDENIHVFKVIISKYTLLNNKFKADGAIPKGIDLLRQRRCETEISELNLREEIDNEQDEICESDYSIEI</sequence>
<dbReference type="InterPro" id="IPR004875">
    <property type="entry name" value="DDE_SF_endonuclease_dom"/>
</dbReference>
<evidence type="ECO:0000256" key="10">
    <source>
        <dbReference type="SAM" id="SignalP"/>
    </source>
</evidence>